<comment type="caution">
    <text evidence="1">The sequence shown here is derived from an EMBL/GenBank/DDBJ whole genome shotgun (WGS) entry which is preliminary data.</text>
</comment>
<evidence type="ECO:0000313" key="1">
    <source>
        <dbReference type="EMBL" id="KAK9920731.1"/>
    </source>
</evidence>
<keyword evidence="2" id="KW-1185">Reference proteome</keyword>
<dbReference type="Proteomes" id="UP001457282">
    <property type="component" value="Unassembled WGS sequence"/>
</dbReference>
<dbReference type="Pfam" id="PF07795">
    <property type="entry name" value="DUF1635"/>
    <property type="match status" value="1"/>
</dbReference>
<dbReference type="AlphaFoldDB" id="A0AAW1W795"/>
<dbReference type="PANTHER" id="PTHR33431">
    <property type="entry name" value="ENABLED-LIKE PROTEIN (DUF1635)"/>
    <property type="match status" value="1"/>
</dbReference>
<dbReference type="InterPro" id="IPR012862">
    <property type="entry name" value="DUF1635"/>
</dbReference>
<sequence>MVYIWSDQESVDELKHKLFCINYELELAKMRANQEVSKNEEITKQLLHLLKVACQERDEAKDQLQKLLNMFLPIPAENEISPILSEVNNEIPIPRKASDFSTVKKSNVVSKTCSSYSTKYNFADSSNLEGFPNTAVVQGCDESIQLATDSSSNSKIMDHVDVLIDNIARVRPLPKKGRLFQAVMDNEPLLQTLLVAPLPKWKNPPPIPPLKNSSNLIYGCDFGSLEQIEAVNPIRSLQGSSSLGFSHIPSSSVMNFAHGSAYLNNGVGNNSTDFMTSQIGTVKRRRRF</sequence>
<organism evidence="1 2">
    <name type="scientific">Rubus argutus</name>
    <name type="common">Southern blackberry</name>
    <dbReference type="NCBI Taxonomy" id="59490"/>
    <lineage>
        <taxon>Eukaryota</taxon>
        <taxon>Viridiplantae</taxon>
        <taxon>Streptophyta</taxon>
        <taxon>Embryophyta</taxon>
        <taxon>Tracheophyta</taxon>
        <taxon>Spermatophyta</taxon>
        <taxon>Magnoliopsida</taxon>
        <taxon>eudicotyledons</taxon>
        <taxon>Gunneridae</taxon>
        <taxon>Pentapetalae</taxon>
        <taxon>rosids</taxon>
        <taxon>fabids</taxon>
        <taxon>Rosales</taxon>
        <taxon>Rosaceae</taxon>
        <taxon>Rosoideae</taxon>
        <taxon>Rosoideae incertae sedis</taxon>
        <taxon>Rubus</taxon>
    </lineage>
</organism>
<evidence type="ECO:0000313" key="2">
    <source>
        <dbReference type="Proteomes" id="UP001457282"/>
    </source>
</evidence>
<dbReference type="EMBL" id="JBEDUW010000006">
    <property type="protein sequence ID" value="KAK9920731.1"/>
    <property type="molecule type" value="Genomic_DNA"/>
</dbReference>
<dbReference type="PANTHER" id="PTHR33431:SF12">
    <property type="entry name" value="HIGH MOBILITY GROUP BOX PROTEIN, PUTATIVE (DUF1635)-RELATED"/>
    <property type="match status" value="1"/>
</dbReference>
<proteinExistence type="predicted"/>
<name>A0AAW1W795_RUBAR</name>
<reference evidence="1 2" key="1">
    <citation type="journal article" date="2023" name="G3 (Bethesda)">
        <title>A chromosome-length genome assembly and annotation of blackberry (Rubus argutus, cv. 'Hillquist').</title>
        <authorList>
            <person name="Bruna T."/>
            <person name="Aryal R."/>
            <person name="Dudchenko O."/>
            <person name="Sargent D.J."/>
            <person name="Mead D."/>
            <person name="Buti M."/>
            <person name="Cavallini A."/>
            <person name="Hytonen T."/>
            <person name="Andres J."/>
            <person name="Pham M."/>
            <person name="Weisz D."/>
            <person name="Mascagni F."/>
            <person name="Usai G."/>
            <person name="Natali L."/>
            <person name="Bassil N."/>
            <person name="Fernandez G.E."/>
            <person name="Lomsadze A."/>
            <person name="Armour M."/>
            <person name="Olukolu B."/>
            <person name="Poorten T."/>
            <person name="Britton C."/>
            <person name="Davik J."/>
            <person name="Ashrafi H."/>
            <person name="Aiden E.L."/>
            <person name="Borodovsky M."/>
            <person name="Worthington M."/>
        </authorList>
    </citation>
    <scope>NUCLEOTIDE SEQUENCE [LARGE SCALE GENOMIC DNA]</scope>
    <source>
        <strain evidence="1">PI 553951</strain>
    </source>
</reference>
<accession>A0AAW1W795</accession>
<gene>
    <name evidence="1" type="ORF">M0R45_029277</name>
</gene>
<protein>
    <submittedName>
        <fullName evidence="1">Uncharacterized protein</fullName>
    </submittedName>
</protein>